<reference evidence="1 2" key="1">
    <citation type="submission" date="2022-11" db="EMBL/GenBank/DDBJ databases">
        <title>Study of microbial diversity in lake waters.</title>
        <authorList>
            <person name="Zhang J."/>
        </authorList>
    </citation>
    <scope>NUCLEOTIDE SEQUENCE [LARGE SCALE GENOMIC DNA]</scope>
    <source>
        <strain evidence="1 2">DT12</strain>
    </source>
</reference>
<evidence type="ECO:0000313" key="2">
    <source>
        <dbReference type="Proteomes" id="UP001208017"/>
    </source>
</evidence>
<dbReference type="Proteomes" id="UP001208017">
    <property type="component" value="Unassembled WGS sequence"/>
</dbReference>
<name>A0ABT3X0E7_9BACL</name>
<dbReference type="EMBL" id="JAPMLT010000004">
    <property type="protein sequence ID" value="MCX7570380.1"/>
    <property type="molecule type" value="Genomic_DNA"/>
</dbReference>
<dbReference type="RefSeq" id="WP_267151625.1">
    <property type="nucleotide sequence ID" value="NZ_JAPMLT010000004.1"/>
</dbReference>
<sequence>MKVKLLTYHGCQWWRNKKGLQGVLIDITYEIIEITKEARPQLNLQVIKGGKDETS</sequence>
<evidence type="ECO:0000313" key="1">
    <source>
        <dbReference type="EMBL" id="MCX7570380.1"/>
    </source>
</evidence>
<accession>A0ABT3X0E7</accession>
<gene>
    <name evidence="1" type="ORF">OS242_10430</name>
</gene>
<keyword evidence="2" id="KW-1185">Reference proteome</keyword>
<protein>
    <submittedName>
        <fullName evidence="1">Uncharacterized protein</fullName>
    </submittedName>
</protein>
<proteinExistence type="predicted"/>
<comment type="caution">
    <text evidence="1">The sequence shown here is derived from an EMBL/GenBank/DDBJ whole genome shotgun (WGS) entry which is preliminary data.</text>
</comment>
<organism evidence="1 2">
    <name type="scientific">Tumebacillus lacus</name>
    <dbReference type="NCBI Taxonomy" id="2995335"/>
    <lineage>
        <taxon>Bacteria</taxon>
        <taxon>Bacillati</taxon>
        <taxon>Bacillota</taxon>
        <taxon>Bacilli</taxon>
        <taxon>Bacillales</taxon>
        <taxon>Alicyclobacillaceae</taxon>
        <taxon>Tumebacillus</taxon>
    </lineage>
</organism>